<feature type="compositionally biased region" description="Polar residues" evidence="11">
    <location>
        <begin position="260"/>
        <end position="275"/>
    </location>
</feature>
<keyword evidence="7" id="KW-0472">Membrane</keyword>
<dbReference type="InterPro" id="IPR018764">
    <property type="entry name" value="RskA_C"/>
</dbReference>
<evidence type="ECO:0000256" key="9">
    <source>
        <dbReference type="ARBA" id="ARBA00029829"/>
    </source>
</evidence>
<evidence type="ECO:0000256" key="4">
    <source>
        <dbReference type="ARBA" id="ARBA00022692"/>
    </source>
</evidence>
<dbReference type="Proteomes" id="UP000586918">
    <property type="component" value="Unassembled WGS sequence"/>
</dbReference>
<keyword evidence="4" id="KW-0812">Transmembrane</keyword>
<evidence type="ECO:0000256" key="7">
    <source>
        <dbReference type="ARBA" id="ARBA00023136"/>
    </source>
</evidence>
<organism evidence="13 14">
    <name type="scientific">Pseudonocardia bannensis</name>
    <dbReference type="NCBI Taxonomy" id="630973"/>
    <lineage>
        <taxon>Bacteria</taxon>
        <taxon>Bacillati</taxon>
        <taxon>Actinomycetota</taxon>
        <taxon>Actinomycetes</taxon>
        <taxon>Pseudonocardiales</taxon>
        <taxon>Pseudonocardiaceae</taxon>
        <taxon>Pseudonocardia</taxon>
    </lineage>
</organism>
<accession>A0A848DCS7</accession>
<feature type="compositionally biased region" description="Low complexity" evidence="11">
    <location>
        <begin position="99"/>
        <end position="111"/>
    </location>
</feature>
<comment type="caution">
    <text evidence="13">The sequence shown here is derived from an EMBL/GenBank/DDBJ whole genome shotgun (WGS) entry which is preliminary data.</text>
</comment>
<dbReference type="Gene3D" id="1.10.10.1320">
    <property type="entry name" value="Anti-sigma factor, zinc-finger domain"/>
    <property type="match status" value="1"/>
</dbReference>
<evidence type="ECO:0000313" key="14">
    <source>
        <dbReference type="Proteomes" id="UP000586918"/>
    </source>
</evidence>
<protein>
    <recommendedName>
        <fullName evidence="10">Regulator of SigK</fullName>
    </recommendedName>
    <alternativeName>
        <fullName evidence="9">Sigma-K anti-sigma factor RskA</fullName>
    </alternativeName>
</protein>
<keyword evidence="6" id="KW-0805">Transcription regulation</keyword>
<reference evidence="13 14" key="1">
    <citation type="submission" date="2020-04" db="EMBL/GenBank/DDBJ databases">
        <authorList>
            <person name="Klaysubun C."/>
            <person name="Duangmal K."/>
            <person name="Lipun K."/>
        </authorList>
    </citation>
    <scope>NUCLEOTIDE SEQUENCE [LARGE SCALE GENOMIC DNA]</scope>
    <source>
        <strain evidence="13 14">DSM 45300</strain>
    </source>
</reference>
<dbReference type="AlphaFoldDB" id="A0A848DCS7"/>
<dbReference type="InterPro" id="IPR041916">
    <property type="entry name" value="Anti_sigma_zinc_sf"/>
</dbReference>
<evidence type="ECO:0000256" key="3">
    <source>
        <dbReference type="ARBA" id="ARBA00022475"/>
    </source>
</evidence>
<dbReference type="EMBL" id="JAAXKZ010000004">
    <property type="protein sequence ID" value="NMH90400.1"/>
    <property type="molecule type" value="Genomic_DNA"/>
</dbReference>
<gene>
    <name evidence="13" type="ORF">HF519_02100</name>
</gene>
<dbReference type="GO" id="GO:0016989">
    <property type="term" value="F:sigma factor antagonist activity"/>
    <property type="evidence" value="ECO:0007669"/>
    <property type="project" value="TreeGrafter"/>
</dbReference>
<dbReference type="PANTHER" id="PTHR37461:SF1">
    <property type="entry name" value="ANTI-SIGMA-K FACTOR RSKA"/>
    <property type="match status" value="1"/>
</dbReference>
<feature type="compositionally biased region" description="Low complexity" evidence="11">
    <location>
        <begin position="63"/>
        <end position="79"/>
    </location>
</feature>
<evidence type="ECO:0000256" key="11">
    <source>
        <dbReference type="SAM" id="MobiDB-lite"/>
    </source>
</evidence>
<name>A0A848DCS7_9PSEU</name>
<feature type="region of interest" description="Disordered" evidence="11">
    <location>
        <begin position="256"/>
        <end position="275"/>
    </location>
</feature>
<dbReference type="InterPro" id="IPR051474">
    <property type="entry name" value="Anti-sigma-K/W_factor"/>
</dbReference>
<evidence type="ECO:0000256" key="1">
    <source>
        <dbReference type="ARBA" id="ARBA00004167"/>
    </source>
</evidence>
<feature type="region of interest" description="Disordered" evidence="11">
    <location>
        <begin position="46"/>
        <end position="115"/>
    </location>
</feature>
<dbReference type="Pfam" id="PF10099">
    <property type="entry name" value="RskA_C"/>
    <property type="match status" value="1"/>
</dbReference>
<comment type="subcellular location">
    <subcellularLocation>
        <location evidence="2">Cell membrane</location>
    </subcellularLocation>
    <subcellularLocation>
        <location evidence="1">Membrane</location>
        <topology evidence="1">Single-pass membrane protein</topology>
    </subcellularLocation>
</comment>
<evidence type="ECO:0000256" key="2">
    <source>
        <dbReference type="ARBA" id="ARBA00004236"/>
    </source>
</evidence>
<evidence type="ECO:0000256" key="6">
    <source>
        <dbReference type="ARBA" id="ARBA00023015"/>
    </source>
</evidence>
<dbReference type="RefSeq" id="WP_169409902.1">
    <property type="nucleotide sequence ID" value="NZ_JAAXKZ010000004.1"/>
</dbReference>
<evidence type="ECO:0000259" key="12">
    <source>
        <dbReference type="Pfam" id="PF10099"/>
    </source>
</evidence>
<evidence type="ECO:0000313" key="13">
    <source>
        <dbReference type="EMBL" id="NMH90400.1"/>
    </source>
</evidence>
<evidence type="ECO:0000256" key="10">
    <source>
        <dbReference type="ARBA" id="ARBA00030803"/>
    </source>
</evidence>
<evidence type="ECO:0000256" key="8">
    <source>
        <dbReference type="ARBA" id="ARBA00023163"/>
    </source>
</evidence>
<keyword evidence="14" id="KW-1185">Reference proteome</keyword>
<proteinExistence type="predicted"/>
<keyword evidence="3" id="KW-1003">Cell membrane</keyword>
<dbReference type="GO" id="GO:0006417">
    <property type="term" value="P:regulation of translation"/>
    <property type="evidence" value="ECO:0007669"/>
    <property type="project" value="TreeGrafter"/>
</dbReference>
<dbReference type="GO" id="GO:0005886">
    <property type="term" value="C:plasma membrane"/>
    <property type="evidence" value="ECO:0007669"/>
    <property type="project" value="UniProtKB-SubCell"/>
</dbReference>
<sequence length="275" mass="28515">MTEQAIGWALHALEPDEEMQVLRHLPSCPTCREAVKEAEEVLSGLGGAVEQIDPPARLRDDLLAAAADTPQQAPAQRPRPGNDDPEPVAPPARPRRTSSRPPTAGPSRPGRLSTRGRKLAAVSLALVAAVGIGGLAVRTAQLQAERDAQTVQAQSIFDMVAQFDQPGTKHAWLHSDPAAPPVAAVLVNGEGQKLMTVGLPANSVDRETYVLWGIPAAGTPRPIGTFDVVSTAGGPHDVGSAPEVGGFSGYAISIEPGRTAPTSPSTVVASGQVET</sequence>
<keyword evidence="8" id="KW-0804">Transcription</keyword>
<dbReference type="PANTHER" id="PTHR37461">
    <property type="entry name" value="ANTI-SIGMA-K FACTOR RSKA"/>
    <property type="match status" value="1"/>
</dbReference>
<keyword evidence="5" id="KW-1133">Transmembrane helix</keyword>
<feature type="domain" description="Anti-sigma K factor RskA C-terminal" evidence="12">
    <location>
        <begin position="121"/>
        <end position="265"/>
    </location>
</feature>
<evidence type="ECO:0000256" key="5">
    <source>
        <dbReference type="ARBA" id="ARBA00022989"/>
    </source>
</evidence>